<dbReference type="GO" id="GO:0071555">
    <property type="term" value="P:cell wall organization"/>
    <property type="evidence" value="ECO:0007669"/>
    <property type="project" value="UniProtKB-KW"/>
</dbReference>
<comment type="catalytic activity">
    <reaction evidence="8">
        <text>Successive hydrolysis of beta-D-glucose units from the non-reducing ends of (1-&gt;3)-beta-D-glucans, releasing alpha-glucose.</text>
        <dbReference type="EC" id="3.2.1.58"/>
    </reaction>
</comment>
<reference evidence="13" key="2">
    <citation type="submission" date="2021-01" db="EMBL/GenBank/DDBJ databases">
        <authorList>
            <person name="Schikora-Tamarit M.A."/>
        </authorList>
    </citation>
    <scope>NUCLEOTIDE SEQUENCE</scope>
    <source>
        <strain evidence="13">CBS6341</strain>
    </source>
</reference>
<feature type="domain" description="Glycoside hydrolase family 5" evidence="12">
    <location>
        <begin position="83"/>
        <end position="303"/>
    </location>
</feature>
<evidence type="ECO:0000313" key="13">
    <source>
        <dbReference type="EMBL" id="KAH3680613.1"/>
    </source>
</evidence>
<dbReference type="EMBL" id="JAEUBF010000082">
    <property type="protein sequence ID" value="KAH3680613.1"/>
    <property type="molecule type" value="Genomic_DNA"/>
</dbReference>
<accession>A0A9P8TIB0</accession>
<dbReference type="Pfam" id="PF00150">
    <property type="entry name" value="Cellulase"/>
    <property type="match status" value="1"/>
</dbReference>
<protein>
    <recommendedName>
        <fullName evidence="9">glucan 1,3-beta-glucosidase</fullName>
        <ecNumber evidence="9">3.2.1.58</ecNumber>
    </recommendedName>
</protein>
<evidence type="ECO:0000259" key="12">
    <source>
        <dbReference type="Pfam" id="PF00150"/>
    </source>
</evidence>
<reference evidence="13" key="1">
    <citation type="journal article" date="2021" name="Open Biol.">
        <title>Shared evolutionary footprints suggest mitochondrial oxidative damage underlies multiple complex I losses in fungi.</title>
        <authorList>
            <person name="Schikora-Tamarit M.A."/>
            <person name="Marcet-Houben M."/>
            <person name="Nosek J."/>
            <person name="Gabaldon T."/>
        </authorList>
    </citation>
    <scope>NUCLEOTIDE SEQUENCE</scope>
    <source>
        <strain evidence="13">CBS6341</strain>
    </source>
</reference>
<comment type="subcellular location">
    <subcellularLocation>
        <location evidence="1">Secreted</location>
    </subcellularLocation>
</comment>
<evidence type="ECO:0000256" key="5">
    <source>
        <dbReference type="ARBA" id="ARBA00022801"/>
    </source>
</evidence>
<dbReference type="InterPro" id="IPR050386">
    <property type="entry name" value="Glycosyl_hydrolase_5"/>
</dbReference>
<evidence type="ECO:0000256" key="4">
    <source>
        <dbReference type="ARBA" id="ARBA00022729"/>
    </source>
</evidence>
<sequence length="426" mass="48948">MLRSLALSFLATLAITSPVPITDKGNVQIYKRSWDYQDDVIRGVNLGGWLVIEPFITPSLFEAFGSDESKIPVDEYHYTQYLGKELAFDRLNQHWSSWITEDDFKSIAGTGLNFVRIPVGYWAFALKDDDPYVQGQLPYLDQAVEWARDAGLKVWIDLHGAPGSQNGFDNSGLRDSYKFQEPDNLELTYKVLDSFFSRYSDSKYDDVIIGLEVLNEPLGPVLNLDELNEFWAKGYEILRKYTSSQNYIIHDGFTAAGYFDGKFLLPDYYQVVIDHHHYQVFSTSELQLSLDEKIKVVCEWGNQATSEYHWNVAAEWSSALTDCSKWVNGVGKGSRYDQTFYSDPSDNYAYIGSCSGVSDITTWSQDTKNEYRRYIEAQFDAFEKRGGWVFWTWKTESAGDWDFQKLYYHSVVPVPLTARDYPGQCN</sequence>
<gene>
    <name evidence="13" type="ORF">WICMUC_000233</name>
</gene>
<evidence type="ECO:0000256" key="1">
    <source>
        <dbReference type="ARBA" id="ARBA00004613"/>
    </source>
</evidence>
<dbReference type="PANTHER" id="PTHR31297">
    <property type="entry name" value="GLUCAN ENDO-1,6-BETA-GLUCOSIDASE B"/>
    <property type="match status" value="1"/>
</dbReference>
<organism evidence="13 14">
    <name type="scientific">Wickerhamomyces mucosus</name>
    <dbReference type="NCBI Taxonomy" id="1378264"/>
    <lineage>
        <taxon>Eukaryota</taxon>
        <taxon>Fungi</taxon>
        <taxon>Dikarya</taxon>
        <taxon>Ascomycota</taxon>
        <taxon>Saccharomycotina</taxon>
        <taxon>Saccharomycetes</taxon>
        <taxon>Phaffomycetales</taxon>
        <taxon>Wickerhamomycetaceae</taxon>
        <taxon>Wickerhamomyces</taxon>
    </lineage>
</organism>
<dbReference type="InterPro" id="IPR017853">
    <property type="entry name" value="GH"/>
</dbReference>
<feature type="signal peptide" evidence="11">
    <location>
        <begin position="1"/>
        <end position="16"/>
    </location>
</feature>
<keyword evidence="6 10" id="KW-0326">Glycosidase</keyword>
<dbReference type="PANTHER" id="PTHR31297:SF1">
    <property type="entry name" value="GLUCAN 1,3-BETA-GLUCOSIDASE I_II-RELATED"/>
    <property type="match status" value="1"/>
</dbReference>
<dbReference type="GO" id="GO:0004338">
    <property type="term" value="F:glucan exo-1,3-beta-glucosidase activity"/>
    <property type="evidence" value="ECO:0007669"/>
    <property type="project" value="UniProtKB-EC"/>
</dbReference>
<evidence type="ECO:0000313" key="14">
    <source>
        <dbReference type="Proteomes" id="UP000769528"/>
    </source>
</evidence>
<evidence type="ECO:0000256" key="10">
    <source>
        <dbReference type="RuleBase" id="RU361153"/>
    </source>
</evidence>
<name>A0A9P8TIB0_9ASCO</name>
<dbReference type="GO" id="GO:0005576">
    <property type="term" value="C:extracellular region"/>
    <property type="evidence" value="ECO:0007669"/>
    <property type="project" value="UniProtKB-SubCell"/>
</dbReference>
<dbReference type="GO" id="GO:0009251">
    <property type="term" value="P:glucan catabolic process"/>
    <property type="evidence" value="ECO:0007669"/>
    <property type="project" value="TreeGrafter"/>
</dbReference>
<evidence type="ECO:0000256" key="8">
    <source>
        <dbReference type="ARBA" id="ARBA00036824"/>
    </source>
</evidence>
<feature type="chain" id="PRO_5040275363" description="glucan 1,3-beta-glucosidase" evidence="11">
    <location>
        <begin position="17"/>
        <end position="426"/>
    </location>
</feature>
<keyword evidence="7" id="KW-0961">Cell wall biogenesis/degradation</keyword>
<evidence type="ECO:0000256" key="11">
    <source>
        <dbReference type="SAM" id="SignalP"/>
    </source>
</evidence>
<keyword evidence="3" id="KW-0964">Secreted</keyword>
<evidence type="ECO:0000256" key="3">
    <source>
        <dbReference type="ARBA" id="ARBA00022525"/>
    </source>
</evidence>
<dbReference type="Gene3D" id="3.20.20.80">
    <property type="entry name" value="Glycosidases"/>
    <property type="match status" value="1"/>
</dbReference>
<dbReference type="AlphaFoldDB" id="A0A9P8TIB0"/>
<evidence type="ECO:0000256" key="7">
    <source>
        <dbReference type="ARBA" id="ARBA00023316"/>
    </source>
</evidence>
<comment type="similarity">
    <text evidence="2 10">Belongs to the glycosyl hydrolase 5 (cellulase A) family.</text>
</comment>
<dbReference type="InterPro" id="IPR001547">
    <property type="entry name" value="Glyco_hydro_5"/>
</dbReference>
<dbReference type="Proteomes" id="UP000769528">
    <property type="component" value="Unassembled WGS sequence"/>
</dbReference>
<dbReference type="GO" id="GO:0009277">
    <property type="term" value="C:fungal-type cell wall"/>
    <property type="evidence" value="ECO:0007669"/>
    <property type="project" value="UniProtKB-ARBA"/>
</dbReference>
<dbReference type="SUPFAM" id="SSF51445">
    <property type="entry name" value="(Trans)glycosidases"/>
    <property type="match status" value="1"/>
</dbReference>
<dbReference type="GO" id="GO:0009986">
    <property type="term" value="C:cell surface"/>
    <property type="evidence" value="ECO:0007669"/>
    <property type="project" value="TreeGrafter"/>
</dbReference>
<dbReference type="InterPro" id="IPR018087">
    <property type="entry name" value="Glyco_hydro_5_CS"/>
</dbReference>
<dbReference type="FunFam" id="3.20.20.80:FF:000033">
    <property type="entry name" value="Glucan 1,3-beta-glucosidase A"/>
    <property type="match status" value="1"/>
</dbReference>
<keyword evidence="4 11" id="KW-0732">Signal</keyword>
<proteinExistence type="inferred from homology"/>
<dbReference type="EC" id="3.2.1.58" evidence="9"/>
<dbReference type="PROSITE" id="PS00659">
    <property type="entry name" value="GLYCOSYL_HYDROL_F5"/>
    <property type="match status" value="1"/>
</dbReference>
<comment type="caution">
    <text evidence="13">The sequence shown here is derived from an EMBL/GenBank/DDBJ whole genome shotgun (WGS) entry which is preliminary data.</text>
</comment>
<keyword evidence="5 10" id="KW-0378">Hydrolase</keyword>
<evidence type="ECO:0000256" key="6">
    <source>
        <dbReference type="ARBA" id="ARBA00023295"/>
    </source>
</evidence>
<evidence type="ECO:0000256" key="9">
    <source>
        <dbReference type="ARBA" id="ARBA00038929"/>
    </source>
</evidence>
<dbReference type="OrthoDB" id="62120at2759"/>
<keyword evidence="14" id="KW-1185">Reference proteome</keyword>
<evidence type="ECO:0000256" key="2">
    <source>
        <dbReference type="ARBA" id="ARBA00005641"/>
    </source>
</evidence>